<keyword evidence="2" id="KW-1185">Reference proteome</keyword>
<gene>
    <name evidence="1" type="ORF">ACFPQ5_10310</name>
</gene>
<organism evidence="1 2">
    <name type="scientific">Massilia suwonensis</name>
    <dbReference type="NCBI Taxonomy" id="648895"/>
    <lineage>
        <taxon>Bacteria</taxon>
        <taxon>Pseudomonadati</taxon>
        <taxon>Pseudomonadota</taxon>
        <taxon>Betaproteobacteria</taxon>
        <taxon>Burkholderiales</taxon>
        <taxon>Oxalobacteraceae</taxon>
        <taxon>Telluria group</taxon>
        <taxon>Massilia</taxon>
    </lineage>
</organism>
<evidence type="ECO:0000313" key="1">
    <source>
        <dbReference type="EMBL" id="MFC5478583.1"/>
    </source>
</evidence>
<proteinExistence type="predicted"/>
<reference evidence="2" key="1">
    <citation type="journal article" date="2019" name="Int. J. Syst. Evol. Microbiol.">
        <title>The Global Catalogue of Microorganisms (GCM) 10K type strain sequencing project: providing services to taxonomists for standard genome sequencing and annotation.</title>
        <authorList>
            <consortium name="The Broad Institute Genomics Platform"/>
            <consortium name="The Broad Institute Genome Sequencing Center for Infectious Disease"/>
            <person name="Wu L."/>
            <person name="Ma J."/>
        </authorList>
    </citation>
    <scope>NUCLEOTIDE SEQUENCE [LARGE SCALE GENOMIC DNA]</scope>
    <source>
        <strain evidence="2">CCUG 43111</strain>
    </source>
</reference>
<dbReference type="EMBL" id="JBHSMR010000013">
    <property type="protein sequence ID" value="MFC5478583.1"/>
    <property type="molecule type" value="Genomic_DNA"/>
</dbReference>
<dbReference type="RefSeq" id="WP_379754540.1">
    <property type="nucleotide sequence ID" value="NZ_JBHSMR010000013.1"/>
</dbReference>
<dbReference type="InterPro" id="IPR041916">
    <property type="entry name" value="Anti_sigma_zinc_sf"/>
</dbReference>
<dbReference type="Gene3D" id="1.10.10.1320">
    <property type="entry name" value="Anti-sigma factor, zinc-finger domain"/>
    <property type="match status" value="1"/>
</dbReference>
<accession>A0ABW0MNS9</accession>
<comment type="caution">
    <text evidence="1">The sequence shown here is derived from an EMBL/GenBank/DDBJ whole genome shotgun (WGS) entry which is preliminary data.</text>
</comment>
<name>A0ABW0MNS9_9BURK</name>
<evidence type="ECO:0000313" key="2">
    <source>
        <dbReference type="Proteomes" id="UP001596101"/>
    </source>
</evidence>
<sequence length="252" mass="26346">MMNRISTYSDEMLMAYADGELGEPQRSEVERAVRADPALAAAVERHRALRKEVFDAFAGVLDEPVPGRLQPAGAAKVLSLEAARSARARSTAAASAPRPSAWPRWTALAATLVLGVLAGSAWFGGAEGDAGYISADASGRLAARGQLAGALSRQLASDPAPNSPVRIGVSFATRDGGYCRSFSVGASAGLACRSGESWRIPVLSEAVTARGAYRQASSTMPEAVLDAIDERIAGTTMNAAAERAARERGWKR</sequence>
<protein>
    <submittedName>
        <fullName evidence="1">Anti-sigma factor family protein</fullName>
    </submittedName>
</protein>
<dbReference type="Proteomes" id="UP001596101">
    <property type="component" value="Unassembled WGS sequence"/>
</dbReference>